<dbReference type="InterPro" id="IPR010359">
    <property type="entry name" value="IrrE_HExxH"/>
</dbReference>
<organism evidence="2 3">
    <name type="scientific">Bacillus cytotoxicus</name>
    <dbReference type="NCBI Taxonomy" id="580165"/>
    <lineage>
        <taxon>Bacteria</taxon>
        <taxon>Bacillati</taxon>
        <taxon>Bacillota</taxon>
        <taxon>Bacilli</taxon>
        <taxon>Bacillales</taxon>
        <taxon>Bacillaceae</taxon>
        <taxon>Bacillus</taxon>
        <taxon>Bacillus cereus group</taxon>
    </lineage>
</organism>
<dbReference type="Pfam" id="PF06114">
    <property type="entry name" value="Peptidase_M78"/>
    <property type="match status" value="1"/>
</dbReference>
<accession>A0AAX2CGQ0</accession>
<dbReference type="PANTHER" id="PTHR43236">
    <property type="entry name" value="ANTITOXIN HIGA1"/>
    <property type="match status" value="1"/>
</dbReference>
<sequence>MPELHFADLPKIIEENNIIKSEVENLLRKYLQHYHPKGWTIIEGAKKYIAMQHFLIEAPIQDQSLGGFIRSTDTEKYICYVNTYQPRIYQNFSLLHELYHLISLQELEKKIHIVHAGLDTNHTERKADYFASLLLMDEHELINFYNSFEKNEETTLQKIFLCMSRFKAPFKAILIRLYELQLIDYATIKEYFDQKFDYHKEFEALGIDSYMIERSNVIHFGKIEMMMQKYTLPEAAQQANKQVLEEITRYFHTMKGDAVD</sequence>
<dbReference type="Proteomes" id="UP000242164">
    <property type="component" value="Unassembled WGS sequence"/>
</dbReference>
<dbReference type="PANTHER" id="PTHR43236:SF1">
    <property type="entry name" value="BLL7220 PROTEIN"/>
    <property type="match status" value="1"/>
</dbReference>
<feature type="domain" description="IrrE N-terminal-like" evidence="1">
    <location>
        <begin position="70"/>
        <end position="177"/>
    </location>
</feature>
<dbReference type="GeneID" id="33897167"/>
<proteinExistence type="predicted"/>
<reference evidence="2 3" key="1">
    <citation type="submission" date="2016-08" db="EMBL/GenBank/DDBJ databases">
        <authorList>
            <person name="Loux V."/>
            <person name="Rue O."/>
        </authorList>
    </citation>
    <scope>NUCLEOTIDE SEQUENCE [LARGE SCALE GENOMIC DNA]</scope>
    <source>
        <strain evidence="2 3">AFSSA_08CEB44bac</strain>
    </source>
</reference>
<protein>
    <recommendedName>
        <fullName evidence="1">IrrE N-terminal-like domain-containing protein</fullName>
    </recommendedName>
</protein>
<dbReference type="Gene3D" id="1.10.10.2910">
    <property type="match status" value="1"/>
</dbReference>
<dbReference type="EMBL" id="FMIK01000024">
    <property type="protein sequence ID" value="SCL92638.1"/>
    <property type="molecule type" value="Genomic_DNA"/>
</dbReference>
<evidence type="ECO:0000313" key="3">
    <source>
        <dbReference type="Proteomes" id="UP000242164"/>
    </source>
</evidence>
<dbReference type="InterPro" id="IPR052345">
    <property type="entry name" value="Rad_response_metalloprotease"/>
</dbReference>
<name>A0AAX2CGQ0_9BACI</name>
<evidence type="ECO:0000313" key="2">
    <source>
        <dbReference type="EMBL" id="SCL92638.1"/>
    </source>
</evidence>
<gene>
    <name evidence="2" type="ORF">BCB44BAC_02092</name>
</gene>
<comment type="caution">
    <text evidence="2">The sequence shown here is derived from an EMBL/GenBank/DDBJ whole genome shotgun (WGS) entry which is preliminary data.</text>
</comment>
<evidence type="ECO:0000259" key="1">
    <source>
        <dbReference type="Pfam" id="PF06114"/>
    </source>
</evidence>
<dbReference type="AlphaFoldDB" id="A0AAX2CGQ0"/>
<dbReference type="RefSeq" id="WP_012094336.1">
    <property type="nucleotide sequence ID" value="NZ_CP024096.1"/>
</dbReference>